<reference evidence="18" key="1">
    <citation type="submission" date="2022-07" db="EMBL/GenBank/DDBJ databases">
        <title>Phylogenomic reconstructions and comparative analyses of Kickxellomycotina fungi.</title>
        <authorList>
            <person name="Reynolds N.K."/>
            <person name="Stajich J.E."/>
            <person name="Barry K."/>
            <person name="Grigoriev I.V."/>
            <person name="Crous P."/>
            <person name="Smith M.E."/>
        </authorList>
    </citation>
    <scope>NUCLEOTIDE SEQUENCE</scope>
    <source>
        <strain evidence="18">NRRL 3115</strain>
    </source>
</reference>
<keyword evidence="13" id="KW-0539">Nucleus</keyword>
<keyword evidence="15" id="KW-0137">Centromere</keyword>
<evidence type="ECO:0000256" key="16">
    <source>
        <dbReference type="ARBA" id="ARBA00030566"/>
    </source>
</evidence>
<dbReference type="Proteomes" id="UP001151518">
    <property type="component" value="Unassembled WGS sequence"/>
</dbReference>
<feature type="region of interest" description="Disordered" evidence="17">
    <location>
        <begin position="77"/>
        <end position="132"/>
    </location>
</feature>
<comment type="caution">
    <text evidence="18">The sequence shown here is derived from an EMBL/GenBank/DDBJ whole genome shotgun (WGS) entry which is preliminary data.</text>
</comment>
<keyword evidence="8" id="KW-0132">Cell division</keyword>
<evidence type="ECO:0000256" key="3">
    <source>
        <dbReference type="ARBA" id="ARBA00004629"/>
    </source>
</evidence>
<keyword evidence="14" id="KW-0131">Cell cycle</keyword>
<dbReference type="GO" id="GO:0044732">
    <property type="term" value="C:mitotic spindle pole body"/>
    <property type="evidence" value="ECO:0007669"/>
    <property type="project" value="TreeGrafter"/>
</dbReference>
<evidence type="ECO:0000256" key="15">
    <source>
        <dbReference type="ARBA" id="ARBA00023328"/>
    </source>
</evidence>
<sequence>MDRTELLATSHGYHSRSQYEREKERLIIEINQGMDSVNRNLVQLNQNLESAIALSTNFGRIASLWSEFGAIINPLAEEDNNSTGSQHSDCESDYNEQLAGNNADCGANEHGAAADPEDGNASDLDLLMDEDL</sequence>
<evidence type="ECO:0000256" key="6">
    <source>
        <dbReference type="ARBA" id="ARBA00022454"/>
    </source>
</evidence>
<accession>A0A9W8GB88</accession>
<gene>
    <name evidence="18" type="ORF">GGI25_002072</name>
</gene>
<name>A0A9W8GB88_9FUNG</name>
<evidence type="ECO:0000313" key="19">
    <source>
        <dbReference type="Proteomes" id="UP001151518"/>
    </source>
</evidence>
<evidence type="ECO:0000256" key="12">
    <source>
        <dbReference type="ARBA" id="ARBA00023212"/>
    </source>
</evidence>
<dbReference type="PANTHER" id="PTHR28025">
    <property type="entry name" value="DASH COMPLEX SUBUNIT DAD1"/>
    <property type="match status" value="1"/>
</dbReference>
<evidence type="ECO:0000256" key="11">
    <source>
        <dbReference type="ARBA" id="ARBA00022838"/>
    </source>
</evidence>
<protein>
    <recommendedName>
        <fullName evidence="5">DASH complex subunit DAD1</fullName>
    </recommendedName>
    <alternativeName>
        <fullName evidence="16">Outer kinetochore protein DAD1</fullName>
    </alternativeName>
</protein>
<evidence type="ECO:0000256" key="10">
    <source>
        <dbReference type="ARBA" id="ARBA00022776"/>
    </source>
</evidence>
<keyword evidence="12" id="KW-0206">Cytoskeleton</keyword>
<comment type="similarity">
    <text evidence="4">Belongs to the DASH complex DAD1 family.</text>
</comment>
<dbReference type="AlphaFoldDB" id="A0A9W8GB88"/>
<dbReference type="GO" id="GO:0051010">
    <property type="term" value="F:microtubule plus-end binding"/>
    <property type="evidence" value="ECO:0007669"/>
    <property type="project" value="TreeGrafter"/>
</dbReference>
<evidence type="ECO:0000256" key="14">
    <source>
        <dbReference type="ARBA" id="ARBA00023306"/>
    </source>
</evidence>
<evidence type="ECO:0000256" key="1">
    <source>
        <dbReference type="ARBA" id="ARBA00004123"/>
    </source>
</evidence>
<organism evidence="18 19">
    <name type="scientific">Coemansia spiralis</name>
    <dbReference type="NCBI Taxonomy" id="417178"/>
    <lineage>
        <taxon>Eukaryota</taxon>
        <taxon>Fungi</taxon>
        <taxon>Fungi incertae sedis</taxon>
        <taxon>Zoopagomycota</taxon>
        <taxon>Kickxellomycotina</taxon>
        <taxon>Kickxellomycetes</taxon>
        <taxon>Kickxellales</taxon>
        <taxon>Kickxellaceae</taxon>
        <taxon>Coemansia</taxon>
    </lineage>
</organism>
<keyword evidence="11" id="KW-0995">Kinetochore</keyword>
<dbReference type="GO" id="GO:0005876">
    <property type="term" value="C:spindle microtubule"/>
    <property type="evidence" value="ECO:0007669"/>
    <property type="project" value="TreeGrafter"/>
</dbReference>
<evidence type="ECO:0000256" key="8">
    <source>
        <dbReference type="ARBA" id="ARBA00022618"/>
    </source>
</evidence>
<evidence type="ECO:0000256" key="4">
    <source>
        <dbReference type="ARBA" id="ARBA00010146"/>
    </source>
</evidence>
<evidence type="ECO:0000256" key="9">
    <source>
        <dbReference type="ARBA" id="ARBA00022701"/>
    </source>
</evidence>
<dbReference type="OrthoDB" id="5566853at2759"/>
<dbReference type="InterPro" id="IPR013958">
    <property type="entry name" value="DASH_Dad1"/>
</dbReference>
<dbReference type="PANTHER" id="PTHR28025:SF1">
    <property type="entry name" value="DASH COMPLEX SUBUNIT DAD1"/>
    <property type="match status" value="1"/>
</dbReference>
<evidence type="ECO:0000256" key="13">
    <source>
        <dbReference type="ARBA" id="ARBA00023242"/>
    </source>
</evidence>
<keyword evidence="7" id="KW-0963">Cytoplasm</keyword>
<comment type="subcellular location">
    <subcellularLocation>
        <location evidence="3">Chromosome</location>
        <location evidence="3">Centromere</location>
        <location evidence="3">Kinetochore</location>
    </subcellularLocation>
    <subcellularLocation>
        <location evidence="2">Cytoplasm</location>
        <location evidence="2">Cytoskeleton</location>
        <location evidence="2">Spindle</location>
    </subcellularLocation>
    <subcellularLocation>
        <location evidence="1">Nucleus</location>
    </subcellularLocation>
</comment>
<dbReference type="Pfam" id="PF08649">
    <property type="entry name" value="DASH_Dad1"/>
    <property type="match status" value="1"/>
</dbReference>
<evidence type="ECO:0000256" key="17">
    <source>
        <dbReference type="SAM" id="MobiDB-lite"/>
    </source>
</evidence>
<dbReference type="GO" id="GO:0042729">
    <property type="term" value="C:DASH complex"/>
    <property type="evidence" value="ECO:0007669"/>
    <property type="project" value="InterPro"/>
</dbReference>
<evidence type="ECO:0000313" key="18">
    <source>
        <dbReference type="EMBL" id="KAJ2678688.1"/>
    </source>
</evidence>
<dbReference type="GO" id="GO:0051301">
    <property type="term" value="P:cell division"/>
    <property type="evidence" value="ECO:0007669"/>
    <property type="project" value="UniProtKB-KW"/>
</dbReference>
<feature type="compositionally biased region" description="Acidic residues" evidence="17">
    <location>
        <begin position="115"/>
        <end position="132"/>
    </location>
</feature>
<evidence type="ECO:0000256" key="2">
    <source>
        <dbReference type="ARBA" id="ARBA00004186"/>
    </source>
</evidence>
<dbReference type="GO" id="GO:0072686">
    <property type="term" value="C:mitotic spindle"/>
    <property type="evidence" value="ECO:0007669"/>
    <property type="project" value="InterPro"/>
</dbReference>
<proteinExistence type="inferred from homology"/>
<keyword evidence="9" id="KW-0493">Microtubule</keyword>
<keyword evidence="6" id="KW-0158">Chromosome</keyword>
<evidence type="ECO:0000256" key="7">
    <source>
        <dbReference type="ARBA" id="ARBA00022490"/>
    </source>
</evidence>
<evidence type="ECO:0000256" key="5">
    <source>
        <dbReference type="ARBA" id="ARBA00020261"/>
    </source>
</evidence>
<keyword evidence="10" id="KW-0498">Mitosis</keyword>
<dbReference type="EMBL" id="JANBTW010000018">
    <property type="protein sequence ID" value="KAJ2678688.1"/>
    <property type="molecule type" value="Genomic_DNA"/>
</dbReference>